<proteinExistence type="predicted"/>
<organism evidence="1 2">
    <name type="scientific">Symmachiella dynata</name>
    <dbReference type="NCBI Taxonomy" id="2527995"/>
    <lineage>
        <taxon>Bacteria</taxon>
        <taxon>Pseudomonadati</taxon>
        <taxon>Planctomycetota</taxon>
        <taxon>Planctomycetia</taxon>
        <taxon>Planctomycetales</taxon>
        <taxon>Planctomycetaceae</taxon>
        <taxon>Symmachiella</taxon>
    </lineage>
</organism>
<sequence>MSTSRPKEKRRYKMPSPSAALTDRVIMEHIDEGSRVLDLGCGDGLLLSELRRIKSAEILGVEMSRRAMIQCMTAGVPVIQADLDLGLEDFPSQSFDFAVLSQTLQQVRHPHVILEEMLRVANRALVVVPNFGHWRVRWNQLLWGRAPVSSSERYQWYNTPNLHLMSMPDFRDLVDVVEGRIVKELAIIRGRAVEQAWAANVRADSAVYILERKSADAHAPLP</sequence>
<dbReference type="AlphaFoldDB" id="A0A517ZMY2"/>
<dbReference type="Pfam" id="PF07021">
    <property type="entry name" value="MetW"/>
    <property type="match status" value="1"/>
</dbReference>
<protein>
    <recommendedName>
        <fullName evidence="3">Demethylrebeccamycin-D-glucose O-methyltransferase</fullName>
    </recommendedName>
</protein>
<reference evidence="1 2" key="1">
    <citation type="submission" date="2019-02" db="EMBL/GenBank/DDBJ databases">
        <title>Deep-cultivation of Planctomycetes and their phenomic and genomic characterization uncovers novel biology.</title>
        <authorList>
            <person name="Wiegand S."/>
            <person name="Jogler M."/>
            <person name="Boedeker C."/>
            <person name="Pinto D."/>
            <person name="Vollmers J."/>
            <person name="Rivas-Marin E."/>
            <person name="Kohn T."/>
            <person name="Peeters S.H."/>
            <person name="Heuer A."/>
            <person name="Rast P."/>
            <person name="Oberbeckmann S."/>
            <person name="Bunk B."/>
            <person name="Jeske O."/>
            <person name="Meyerdierks A."/>
            <person name="Storesund J.E."/>
            <person name="Kallscheuer N."/>
            <person name="Luecker S."/>
            <person name="Lage O.M."/>
            <person name="Pohl T."/>
            <person name="Merkel B.J."/>
            <person name="Hornburger P."/>
            <person name="Mueller R.-W."/>
            <person name="Bruemmer F."/>
            <person name="Labrenz M."/>
            <person name="Spormann A.M."/>
            <person name="Op den Camp H."/>
            <person name="Overmann J."/>
            <person name="Amann R."/>
            <person name="Jetten M.S.M."/>
            <person name="Mascher T."/>
            <person name="Medema M.H."/>
            <person name="Devos D.P."/>
            <person name="Kaster A.-K."/>
            <person name="Ovreas L."/>
            <person name="Rohde M."/>
            <person name="Galperin M.Y."/>
            <person name="Jogler C."/>
        </authorList>
    </citation>
    <scope>NUCLEOTIDE SEQUENCE [LARGE SCALE GENOMIC DNA]</scope>
    <source>
        <strain evidence="1 2">Mal52</strain>
    </source>
</reference>
<dbReference type="KEGG" id="sdyn:Mal52_23040"/>
<evidence type="ECO:0000313" key="1">
    <source>
        <dbReference type="EMBL" id="QDU43827.1"/>
    </source>
</evidence>
<dbReference type="CDD" id="cd02440">
    <property type="entry name" value="AdoMet_MTases"/>
    <property type="match status" value="1"/>
</dbReference>
<dbReference type="RefSeq" id="WP_231962122.1">
    <property type="nucleotide sequence ID" value="NZ_CP036270.1"/>
</dbReference>
<dbReference type="EMBL" id="CP036276">
    <property type="protein sequence ID" value="QDU43827.1"/>
    <property type="molecule type" value="Genomic_DNA"/>
</dbReference>
<dbReference type="PANTHER" id="PTHR43861">
    <property type="entry name" value="TRANS-ACONITATE 2-METHYLTRANSFERASE-RELATED"/>
    <property type="match status" value="1"/>
</dbReference>
<dbReference type="Gene3D" id="3.40.50.150">
    <property type="entry name" value="Vaccinia Virus protein VP39"/>
    <property type="match status" value="1"/>
</dbReference>
<dbReference type="InterPro" id="IPR029063">
    <property type="entry name" value="SAM-dependent_MTases_sf"/>
</dbReference>
<dbReference type="InterPro" id="IPR010743">
    <property type="entry name" value="Methionine_synth_MetW"/>
</dbReference>
<dbReference type="SUPFAM" id="SSF53335">
    <property type="entry name" value="S-adenosyl-L-methionine-dependent methyltransferases"/>
    <property type="match status" value="1"/>
</dbReference>
<gene>
    <name evidence="1" type="ORF">Mal52_23040</name>
</gene>
<evidence type="ECO:0000313" key="2">
    <source>
        <dbReference type="Proteomes" id="UP000319383"/>
    </source>
</evidence>
<name>A0A517ZMY2_9PLAN</name>
<dbReference type="Proteomes" id="UP000319383">
    <property type="component" value="Chromosome"/>
</dbReference>
<keyword evidence="2" id="KW-1185">Reference proteome</keyword>
<dbReference type="NCBIfam" id="TIGR02081">
    <property type="entry name" value="metW"/>
    <property type="match status" value="1"/>
</dbReference>
<evidence type="ECO:0008006" key="3">
    <source>
        <dbReference type="Google" id="ProtNLM"/>
    </source>
</evidence>
<accession>A0A517ZMY2</accession>